<proteinExistence type="predicted"/>
<dbReference type="Gene3D" id="3.40.50.300">
    <property type="entry name" value="P-loop containing nucleotide triphosphate hydrolases"/>
    <property type="match status" value="1"/>
</dbReference>
<dbReference type="InterPro" id="IPR027417">
    <property type="entry name" value="P-loop_NTPase"/>
</dbReference>
<reference evidence="5" key="1">
    <citation type="submission" date="2018-05" db="EMBL/GenBank/DDBJ databases">
        <authorList>
            <person name="Lanie J.A."/>
            <person name="Ng W.-L."/>
            <person name="Kazmierczak K.M."/>
            <person name="Andrzejewski T.M."/>
            <person name="Davidsen T.M."/>
            <person name="Wayne K.J."/>
            <person name="Tettelin H."/>
            <person name="Glass J.I."/>
            <person name="Rusch D."/>
            <person name="Podicherti R."/>
            <person name="Tsui H.-C.T."/>
            <person name="Winkler M.E."/>
        </authorList>
    </citation>
    <scope>NUCLEOTIDE SEQUENCE</scope>
</reference>
<dbReference type="InterPro" id="IPR013520">
    <property type="entry name" value="Ribonucl_H"/>
</dbReference>
<dbReference type="SUPFAM" id="SSF52540">
    <property type="entry name" value="P-loop containing nucleoside triphosphate hydrolases"/>
    <property type="match status" value="1"/>
</dbReference>
<evidence type="ECO:0000256" key="1">
    <source>
        <dbReference type="ARBA" id="ARBA00022741"/>
    </source>
</evidence>
<dbReference type="GO" id="GO:0003887">
    <property type="term" value="F:DNA-directed DNA polymerase activity"/>
    <property type="evidence" value="ECO:0007669"/>
    <property type="project" value="InterPro"/>
</dbReference>
<dbReference type="Gene3D" id="3.30.420.10">
    <property type="entry name" value="Ribonuclease H-like superfamily/Ribonuclease H"/>
    <property type="match status" value="1"/>
</dbReference>
<dbReference type="InterPro" id="IPR006054">
    <property type="entry name" value="DnaQ"/>
</dbReference>
<dbReference type="GO" id="GO:0008408">
    <property type="term" value="F:3'-5' exonuclease activity"/>
    <property type="evidence" value="ECO:0007669"/>
    <property type="project" value="TreeGrafter"/>
</dbReference>
<dbReference type="AlphaFoldDB" id="A0A382DRS8"/>
<accession>A0A382DRS8</accession>
<gene>
    <name evidence="5" type="ORF">METZ01_LOCUS193151</name>
</gene>
<evidence type="ECO:0000313" key="5">
    <source>
        <dbReference type="EMBL" id="SVB40297.1"/>
    </source>
</evidence>
<dbReference type="FunFam" id="3.30.420.10:FF:000045">
    <property type="entry name" value="3'-5' exonuclease DinG"/>
    <property type="match status" value="1"/>
</dbReference>
<evidence type="ECO:0000256" key="2">
    <source>
        <dbReference type="ARBA" id="ARBA00022801"/>
    </source>
</evidence>
<keyword evidence="3" id="KW-0067">ATP-binding</keyword>
<dbReference type="PROSITE" id="PS51193">
    <property type="entry name" value="HELICASE_ATP_BIND_2"/>
    <property type="match status" value="1"/>
</dbReference>
<dbReference type="NCBIfam" id="TIGR00573">
    <property type="entry name" value="dnaq"/>
    <property type="match status" value="1"/>
</dbReference>
<dbReference type="PANTHER" id="PTHR30231">
    <property type="entry name" value="DNA POLYMERASE III SUBUNIT EPSILON"/>
    <property type="match status" value="1"/>
</dbReference>
<keyword evidence="1" id="KW-0547">Nucleotide-binding</keyword>
<dbReference type="GO" id="GO:0003677">
    <property type="term" value="F:DNA binding"/>
    <property type="evidence" value="ECO:0007669"/>
    <property type="project" value="InterPro"/>
</dbReference>
<dbReference type="SMART" id="SM00479">
    <property type="entry name" value="EXOIII"/>
    <property type="match status" value="1"/>
</dbReference>
<dbReference type="GO" id="GO:0005524">
    <property type="term" value="F:ATP binding"/>
    <property type="evidence" value="ECO:0007669"/>
    <property type="project" value="UniProtKB-KW"/>
</dbReference>
<dbReference type="GO" id="GO:0045004">
    <property type="term" value="P:DNA replication proofreading"/>
    <property type="evidence" value="ECO:0007669"/>
    <property type="project" value="TreeGrafter"/>
</dbReference>
<keyword evidence="2" id="KW-0378">Hydrolase</keyword>
<dbReference type="CDD" id="cd06127">
    <property type="entry name" value="DEDDh"/>
    <property type="match status" value="1"/>
</dbReference>
<evidence type="ECO:0000259" key="4">
    <source>
        <dbReference type="PROSITE" id="PS51193"/>
    </source>
</evidence>
<dbReference type="EMBL" id="UINC01040433">
    <property type="protein sequence ID" value="SVB40297.1"/>
    <property type="molecule type" value="Genomic_DNA"/>
</dbReference>
<feature type="non-terminal residue" evidence="5">
    <location>
        <position position="472"/>
    </location>
</feature>
<organism evidence="5">
    <name type="scientific">marine metagenome</name>
    <dbReference type="NCBI Taxonomy" id="408172"/>
    <lineage>
        <taxon>unclassified sequences</taxon>
        <taxon>metagenomes</taxon>
        <taxon>ecological metagenomes</taxon>
    </lineage>
</organism>
<dbReference type="GO" id="GO:0005829">
    <property type="term" value="C:cytosol"/>
    <property type="evidence" value="ECO:0007669"/>
    <property type="project" value="TreeGrafter"/>
</dbReference>
<dbReference type="PANTHER" id="PTHR30231:SF41">
    <property type="entry name" value="DNA POLYMERASE III SUBUNIT EPSILON"/>
    <property type="match status" value="1"/>
</dbReference>
<feature type="domain" description="Helicase ATP-binding" evidence="4">
    <location>
        <begin position="257"/>
        <end position="472"/>
    </location>
</feature>
<dbReference type="SUPFAM" id="SSF53098">
    <property type="entry name" value="Ribonuclease H-like"/>
    <property type="match status" value="1"/>
</dbReference>
<dbReference type="InterPro" id="IPR012337">
    <property type="entry name" value="RNaseH-like_sf"/>
</dbReference>
<dbReference type="InterPro" id="IPR036397">
    <property type="entry name" value="RNaseH_sf"/>
</dbReference>
<name>A0A382DRS8_9ZZZZ</name>
<protein>
    <recommendedName>
        <fullName evidence="4">Helicase ATP-binding domain-containing protein</fullName>
    </recommendedName>
</protein>
<evidence type="ECO:0000256" key="3">
    <source>
        <dbReference type="ARBA" id="ARBA00022840"/>
    </source>
</evidence>
<sequence>MNRSEILNSLNLSRFTAFDFETTGLDPLFDRIIEIAAIRFEDGIITDRYITLVNPENPIPAMITDITGISNEMVRTKPTEESVIDDFLDFLGDDPLVAHNIGFDDQFLTQLCLRYGREKGNHRKYDTLQLGRSLLFDLPVFNLGALSEYYGLSAKGAHRAEKDTENTGIIFIDLLEELSRYPLEMISKVISLVKGKNVPNRQLYVDLGNVLTQRGDLKSGLLKSDRDPGLKSNMYRCDGSRNVSDLSVEDVFGNQGLLKETFPNFEYRPSQIKYSEMACETLVDKKGVGVAEAGTGLGKSIAYLFGAIKKIPNYEEEGPTVIGCHTKHLQDQLFYKDLPLLAEILDVPIKAVMMKGRNNYICRTRFNWLISDTKTLDKKDVEALIPILFWLFWTKTGDLSECSGFFNSRRKWLISAICSEPGFCTGEVCNRYDGCFYGKLKRALFLAKIIVVNHSLLLAEIAKPGLLPAFNS</sequence>
<dbReference type="InterPro" id="IPR014013">
    <property type="entry name" value="Helic_SF1/SF2_ATP-bd_DinG/Rad3"/>
</dbReference>
<dbReference type="Pfam" id="PF00929">
    <property type="entry name" value="RNase_T"/>
    <property type="match status" value="1"/>
</dbReference>